<accession>A0AAE0PKG7</accession>
<comment type="caution">
    <text evidence="1">The sequence shown here is derived from an EMBL/GenBank/DDBJ whole genome shotgun (WGS) entry which is preliminary data.</text>
</comment>
<reference evidence="1" key="1">
    <citation type="journal article" date="2023" name="Mol. Phylogenet. Evol.">
        <title>Genome-scale phylogeny and comparative genomics of the fungal order Sordariales.</title>
        <authorList>
            <person name="Hensen N."/>
            <person name="Bonometti L."/>
            <person name="Westerberg I."/>
            <person name="Brannstrom I.O."/>
            <person name="Guillou S."/>
            <person name="Cros-Aarteil S."/>
            <person name="Calhoun S."/>
            <person name="Haridas S."/>
            <person name="Kuo A."/>
            <person name="Mondo S."/>
            <person name="Pangilinan J."/>
            <person name="Riley R."/>
            <person name="LaButti K."/>
            <person name="Andreopoulos B."/>
            <person name="Lipzen A."/>
            <person name="Chen C."/>
            <person name="Yan M."/>
            <person name="Daum C."/>
            <person name="Ng V."/>
            <person name="Clum A."/>
            <person name="Steindorff A."/>
            <person name="Ohm R.A."/>
            <person name="Martin F."/>
            <person name="Silar P."/>
            <person name="Natvig D.O."/>
            <person name="Lalanne C."/>
            <person name="Gautier V."/>
            <person name="Ament-Velasquez S.L."/>
            <person name="Kruys A."/>
            <person name="Hutchinson M.I."/>
            <person name="Powell A.J."/>
            <person name="Barry K."/>
            <person name="Miller A.N."/>
            <person name="Grigoriev I.V."/>
            <person name="Debuchy R."/>
            <person name="Gladieux P."/>
            <person name="Hiltunen Thoren M."/>
            <person name="Johannesson H."/>
        </authorList>
    </citation>
    <scope>NUCLEOTIDE SEQUENCE</scope>
    <source>
        <strain evidence="1">FGSC 1904</strain>
    </source>
</reference>
<dbReference type="Proteomes" id="UP001281003">
    <property type="component" value="Unassembled WGS sequence"/>
</dbReference>
<gene>
    <name evidence="1" type="ORF">B0T20DRAFT_117214</name>
</gene>
<organism evidence="1 2">
    <name type="scientific">Sordaria brevicollis</name>
    <dbReference type="NCBI Taxonomy" id="83679"/>
    <lineage>
        <taxon>Eukaryota</taxon>
        <taxon>Fungi</taxon>
        <taxon>Dikarya</taxon>
        <taxon>Ascomycota</taxon>
        <taxon>Pezizomycotina</taxon>
        <taxon>Sordariomycetes</taxon>
        <taxon>Sordariomycetidae</taxon>
        <taxon>Sordariales</taxon>
        <taxon>Sordariaceae</taxon>
        <taxon>Sordaria</taxon>
    </lineage>
</organism>
<name>A0AAE0PKG7_SORBR</name>
<sequence>MLELSVGKGEEISLAILVAFVRVSLLCGRLGQASVLSENGSISGDMKETGTGMYCVPRVGVTSGCAGEADCRPASLTYAYPEVALGTYLLAYIPDDGGFKMFIPWSRTNRGVDVYILGAGLQYPCKMPVQLDKQMIVSYLDAWQLHLRKSV</sequence>
<dbReference type="EMBL" id="JAUTDP010000002">
    <property type="protein sequence ID" value="KAK3401553.1"/>
    <property type="molecule type" value="Genomic_DNA"/>
</dbReference>
<proteinExistence type="predicted"/>
<evidence type="ECO:0000313" key="2">
    <source>
        <dbReference type="Proteomes" id="UP001281003"/>
    </source>
</evidence>
<dbReference type="AlphaFoldDB" id="A0AAE0PKG7"/>
<evidence type="ECO:0000313" key="1">
    <source>
        <dbReference type="EMBL" id="KAK3401553.1"/>
    </source>
</evidence>
<keyword evidence="2" id="KW-1185">Reference proteome</keyword>
<reference evidence="1" key="2">
    <citation type="submission" date="2023-07" db="EMBL/GenBank/DDBJ databases">
        <authorList>
            <consortium name="Lawrence Berkeley National Laboratory"/>
            <person name="Haridas S."/>
            <person name="Hensen N."/>
            <person name="Bonometti L."/>
            <person name="Westerberg I."/>
            <person name="Brannstrom I.O."/>
            <person name="Guillou S."/>
            <person name="Cros-Aarteil S."/>
            <person name="Calhoun S."/>
            <person name="Kuo A."/>
            <person name="Mondo S."/>
            <person name="Pangilinan J."/>
            <person name="Riley R."/>
            <person name="LaButti K."/>
            <person name="Andreopoulos B."/>
            <person name="Lipzen A."/>
            <person name="Chen C."/>
            <person name="Yanf M."/>
            <person name="Daum C."/>
            <person name="Ng V."/>
            <person name="Clum A."/>
            <person name="Steindorff A."/>
            <person name="Ohm R."/>
            <person name="Martin F."/>
            <person name="Silar P."/>
            <person name="Natvig D."/>
            <person name="Lalanne C."/>
            <person name="Gautier V."/>
            <person name="Ament-velasquez S.L."/>
            <person name="Kruys A."/>
            <person name="Hutchinson M.I."/>
            <person name="Powell A.J."/>
            <person name="Barry K."/>
            <person name="Miller A.N."/>
            <person name="Grigoriev I.V."/>
            <person name="Debuchy R."/>
            <person name="Gladieux P."/>
            <person name="Thoren M.H."/>
            <person name="Johannesson H."/>
        </authorList>
    </citation>
    <scope>NUCLEOTIDE SEQUENCE</scope>
    <source>
        <strain evidence="1">FGSC 1904</strain>
    </source>
</reference>
<protein>
    <submittedName>
        <fullName evidence="1">Uncharacterized protein</fullName>
    </submittedName>
</protein>